<evidence type="ECO:0000256" key="7">
    <source>
        <dbReference type="ARBA" id="ARBA00022842"/>
    </source>
</evidence>
<dbReference type="GO" id="GO:0047325">
    <property type="term" value="F:inositol-3,4,5,6-tetrakisphosphate 1-kinase activity"/>
    <property type="evidence" value="ECO:0007669"/>
    <property type="project" value="UniProtKB-EC"/>
</dbReference>
<evidence type="ECO:0000313" key="13">
    <source>
        <dbReference type="Proteomes" id="UP000054928"/>
    </source>
</evidence>
<evidence type="ECO:0000256" key="9">
    <source>
        <dbReference type="PIRSR" id="PIRSR038186-1"/>
    </source>
</evidence>
<feature type="binding site" evidence="9">
    <location>
        <position position="218"/>
    </location>
    <ligand>
        <name>1D-myo-inositol 1,3,4-trisphosphate</name>
        <dbReference type="ChEBI" id="CHEBI:58414"/>
    </ligand>
</feature>
<protein>
    <recommendedName>
        <fullName evidence="8">Inositol-tetrakisphosphate 1-kinase</fullName>
        <ecNumber evidence="8">2.7.1.134</ecNumber>
    </recommendedName>
</protein>
<reference evidence="13" key="1">
    <citation type="submission" date="2014-09" db="EMBL/GenBank/DDBJ databases">
        <authorList>
            <person name="Sharma Rahul"/>
            <person name="Thines Marco"/>
        </authorList>
    </citation>
    <scope>NUCLEOTIDE SEQUENCE [LARGE SCALE GENOMIC DNA]</scope>
</reference>
<keyword evidence="5 8" id="KW-0418">Kinase</keyword>
<feature type="binding site" evidence="9">
    <location>
        <position position="319"/>
    </location>
    <ligand>
        <name>1D-myo-inositol 1,3,4-trisphosphate</name>
        <dbReference type="ChEBI" id="CHEBI:58414"/>
    </ligand>
</feature>
<dbReference type="GO" id="GO:0005524">
    <property type="term" value="F:ATP binding"/>
    <property type="evidence" value="ECO:0007669"/>
    <property type="project" value="UniProtKB-KW"/>
</dbReference>
<evidence type="ECO:0000256" key="3">
    <source>
        <dbReference type="ARBA" id="ARBA00022723"/>
    </source>
</evidence>
<dbReference type="OMA" id="QHLYNRQ"/>
<evidence type="ECO:0000256" key="2">
    <source>
        <dbReference type="ARBA" id="ARBA00022679"/>
    </source>
</evidence>
<dbReference type="GO" id="GO:0032957">
    <property type="term" value="P:inositol trisphosphate metabolic process"/>
    <property type="evidence" value="ECO:0007669"/>
    <property type="project" value="InterPro"/>
</dbReference>
<name>A0A0N7L8H5_PLAHL</name>
<feature type="binding site" evidence="10">
    <location>
        <position position="319"/>
    </location>
    <ligand>
        <name>Mg(2+)</name>
        <dbReference type="ChEBI" id="CHEBI:18420"/>
        <label>2</label>
    </ligand>
</feature>
<feature type="binding site" evidence="9">
    <location>
        <position position="323"/>
    </location>
    <ligand>
        <name>1D-myo-inositol 1,3,4-trisphosphate</name>
        <dbReference type="ChEBI" id="CHEBI:58414"/>
    </ligand>
</feature>
<feature type="domain" description="Inositol 1,3,4-trisphosphate 5/6-kinase ATP-grasp" evidence="11">
    <location>
        <begin position="140"/>
        <end position="338"/>
    </location>
</feature>
<dbReference type="PIRSF" id="PIRSF038186">
    <property type="entry name" value="ITPK"/>
    <property type="match status" value="1"/>
</dbReference>
<dbReference type="EMBL" id="CCYD01003101">
    <property type="protein sequence ID" value="CEG49891.1"/>
    <property type="molecule type" value="Genomic_DNA"/>
</dbReference>
<comment type="similarity">
    <text evidence="1 8">Belongs to the ITPK1 family.</text>
</comment>
<dbReference type="SUPFAM" id="SSF56059">
    <property type="entry name" value="Glutathione synthetase ATP-binding domain-like"/>
    <property type="match status" value="1"/>
</dbReference>
<evidence type="ECO:0000256" key="5">
    <source>
        <dbReference type="ARBA" id="ARBA00022777"/>
    </source>
</evidence>
<comment type="subunit">
    <text evidence="8">Monomer.</text>
</comment>
<organism evidence="12 13">
    <name type="scientific">Plasmopara halstedii</name>
    <name type="common">Downy mildew of sunflower</name>
    <dbReference type="NCBI Taxonomy" id="4781"/>
    <lineage>
        <taxon>Eukaryota</taxon>
        <taxon>Sar</taxon>
        <taxon>Stramenopiles</taxon>
        <taxon>Oomycota</taxon>
        <taxon>Peronosporomycetes</taxon>
        <taxon>Peronosporales</taxon>
        <taxon>Peronosporaceae</taxon>
        <taxon>Plasmopara</taxon>
    </lineage>
</organism>
<dbReference type="GO" id="GO:0005737">
    <property type="term" value="C:cytoplasm"/>
    <property type="evidence" value="ECO:0007669"/>
    <property type="project" value="TreeGrafter"/>
</dbReference>
<dbReference type="PANTHER" id="PTHR14217:SF1">
    <property type="entry name" value="INOSITOL-TETRAKISPHOSPHATE 1-KINASE"/>
    <property type="match status" value="1"/>
</dbReference>
<dbReference type="GeneID" id="36402683"/>
<dbReference type="OrthoDB" id="25308at2759"/>
<dbReference type="InterPro" id="IPR008656">
    <property type="entry name" value="Inositol_tetrakis-P_1-kinase"/>
</dbReference>
<feature type="binding site" evidence="9">
    <location>
        <position position="233"/>
    </location>
    <ligand>
        <name>ATP</name>
        <dbReference type="ChEBI" id="CHEBI:30616"/>
    </ligand>
</feature>
<dbReference type="GO" id="GO:0052725">
    <property type="term" value="F:inositol-1,3,4-trisphosphate 6-kinase activity"/>
    <property type="evidence" value="ECO:0007669"/>
    <property type="project" value="InterPro"/>
</dbReference>
<dbReference type="STRING" id="4781.A0A0N7L8H5"/>
<dbReference type="GO" id="GO:0052726">
    <property type="term" value="F:inositol-1,3,4-trisphosphate 5-kinase activity"/>
    <property type="evidence" value="ECO:0007669"/>
    <property type="project" value="InterPro"/>
</dbReference>
<evidence type="ECO:0000256" key="10">
    <source>
        <dbReference type="PIRSR" id="PIRSR038186-2"/>
    </source>
</evidence>
<dbReference type="Gene3D" id="3.30.470.20">
    <property type="entry name" value="ATP-grasp fold, B domain"/>
    <property type="match status" value="1"/>
</dbReference>
<feature type="binding site" evidence="10">
    <location>
        <position position="317"/>
    </location>
    <ligand>
        <name>Mg(2+)</name>
        <dbReference type="ChEBI" id="CHEBI:18420"/>
        <label>2</label>
    </ligand>
</feature>
<dbReference type="InterPro" id="IPR040464">
    <property type="entry name" value="InsP(3)kin_ATP-grasp"/>
</dbReference>
<evidence type="ECO:0000313" key="12">
    <source>
        <dbReference type="EMBL" id="CEG49891.1"/>
    </source>
</evidence>
<dbReference type="RefSeq" id="XP_024586260.1">
    <property type="nucleotide sequence ID" value="XM_024721130.1"/>
</dbReference>
<evidence type="ECO:0000256" key="1">
    <source>
        <dbReference type="ARBA" id="ARBA00009601"/>
    </source>
</evidence>
<keyword evidence="6 8" id="KW-0067">ATP-binding</keyword>
<dbReference type="GO" id="GO:0000287">
    <property type="term" value="F:magnesium ion binding"/>
    <property type="evidence" value="ECO:0007669"/>
    <property type="project" value="InterPro"/>
</dbReference>
<feature type="binding site" evidence="9">
    <location>
        <position position="175"/>
    </location>
    <ligand>
        <name>ATP</name>
        <dbReference type="ChEBI" id="CHEBI:30616"/>
    </ligand>
</feature>
<dbReference type="AlphaFoldDB" id="A0A0N7L8H5"/>
<evidence type="ECO:0000256" key="6">
    <source>
        <dbReference type="ARBA" id="ARBA00022840"/>
    </source>
</evidence>
<keyword evidence="7 8" id="KW-0460">Magnesium</keyword>
<keyword evidence="2 8" id="KW-0808">Transferase</keyword>
<comment type="function">
    <text evidence="8">Kinase that can phosphorylate various inositol polyphosphate such as Ins(3,4,5,6)P4 or Ins(1,3,4)P3.</text>
</comment>
<sequence>MSSSTPIVVGVIFPAKKIARLQEVLDEEDSDVRFVLIDLEAVTPTGDFDSEADVEAAAERFAAQYGPLNALLHKLAHDMVFAKLGDKKASNRMRLVQHYLQRHPSLRVVDPIDSVRLLTDRYAACMMLQNMEHKNSGKIQRFRVPKFHKVDNFERYERLLKEVDAGLTRLPLICKSVEACATDRSHMMSVIAKREDLRYVEFPTLYQEFINHSNRLFKGYVIGDTINVAERRSLPNIVAGSAQQVHFNTQQDYPTELDFQSHVDESAQTNINDGMTQQEIFEAVQAIGSELRDELELTLFGFDVIVAEGSMGFYVIDVNYFPSYQELNDFGGMLRKHIKQLCCRR</sequence>
<evidence type="ECO:0000256" key="8">
    <source>
        <dbReference type="PIRNR" id="PIRNR038186"/>
    </source>
</evidence>
<dbReference type="Proteomes" id="UP000054928">
    <property type="component" value="Unassembled WGS sequence"/>
</dbReference>
<dbReference type="Pfam" id="PF05770">
    <property type="entry name" value="Ins134_P3_kin"/>
    <property type="match status" value="1"/>
</dbReference>
<evidence type="ECO:0000259" key="11">
    <source>
        <dbReference type="Pfam" id="PF05770"/>
    </source>
</evidence>
<dbReference type="PANTHER" id="PTHR14217">
    <property type="entry name" value="INOSITOL-TETRAKISPHOSPHATE 1-KINASE"/>
    <property type="match status" value="1"/>
</dbReference>
<keyword evidence="3 8" id="KW-0479">Metal-binding</keyword>
<evidence type="ECO:0000256" key="4">
    <source>
        <dbReference type="ARBA" id="ARBA00022741"/>
    </source>
</evidence>
<feature type="binding site" evidence="9">
    <location>
        <position position="186"/>
    </location>
    <ligand>
        <name>1D-myo-inositol 1,3,4-trisphosphate</name>
        <dbReference type="ChEBI" id="CHEBI:58414"/>
    </ligand>
</feature>
<feature type="binding site" evidence="10">
    <location>
        <position position="303"/>
    </location>
    <ligand>
        <name>Mg(2+)</name>
        <dbReference type="ChEBI" id="CHEBI:18420"/>
        <label>1</label>
    </ligand>
</feature>
<accession>A0A0N7L8H5</accession>
<comment type="cofactor">
    <cofactor evidence="8 10">
        <name>Mg(2+)</name>
        <dbReference type="ChEBI" id="CHEBI:18420"/>
    </cofactor>
    <text evidence="8 10">Binds 2 magnesium ions per subunit.</text>
</comment>
<proteinExistence type="inferred from homology"/>
<comment type="catalytic activity">
    <reaction evidence="8">
        <text>1D-myo-inositol 3,4,5,6-tetrakisphosphate + ATP = 1D-myo-inositol 1,3,4,5,6-pentakisphosphate + ADP + H(+)</text>
        <dbReference type="Rhea" id="RHEA:12452"/>
        <dbReference type="ChEBI" id="CHEBI:15378"/>
        <dbReference type="ChEBI" id="CHEBI:30616"/>
        <dbReference type="ChEBI" id="CHEBI:57539"/>
        <dbReference type="ChEBI" id="CHEBI:57733"/>
        <dbReference type="ChEBI" id="CHEBI:456216"/>
        <dbReference type="EC" id="2.7.1.134"/>
    </reaction>
</comment>
<feature type="binding site" evidence="9">
    <location>
        <begin position="207"/>
        <end position="218"/>
    </location>
    <ligand>
        <name>ATP</name>
        <dbReference type="ChEBI" id="CHEBI:30616"/>
    </ligand>
</feature>
<feature type="binding site" evidence="10">
    <location>
        <position position="317"/>
    </location>
    <ligand>
        <name>Mg(2+)</name>
        <dbReference type="ChEBI" id="CHEBI:18420"/>
        <label>1</label>
    </ligand>
</feature>
<dbReference type="EC" id="2.7.1.134" evidence="8"/>
<keyword evidence="4 8" id="KW-0547">Nucleotide-binding</keyword>
<keyword evidence="13" id="KW-1185">Reference proteome</keyword>
<feature type="binding site" evidence="9">
    <location>
        <position position="121"/>
    </location>
    <ligand>
        <name>ATP</name>
        <dbReference type="ChEBI" id="CHEBI:30616"/>
    </ligand>
</feature>